<dbReference type="PANTHER" id="PTHR43685">
    <property type="entry name" value="GLYCOSYLTRANSFERASE"/>
    <property type="match status" value="1"/>
</dbReference>
<dbReference type="Pfam" id="PF02709">
    <property type="entry name" value="Glyco_transf_7C"/>
    <property type="match status" value="1"/>
</dbReference>
<sequence>MGAAVTVSAVAVSVVVAHYEQHDLLALVLDALEDQVDLDGRPVELEVVVADDGSAQPPDPGHRPYAVRVVSQADEGFRAASVRNLGLSATTGGTVVFLDADTVPERELVARLAAVVDDGPVGTLAVGRRRHADLEAHTRDEIRDWLAGRGPAPRVLDEPRWLADGYTQTRNLRDADERSYRFVISAVLAAPRSLLDRIGGFDATMSGYGGEDWDLANRAWLAGADLRHVPEAVAWHAGPDVEGRGEPDAVARKNAESLALALRIADPLARPLGPAWPFPRLVALVEAAGVPAPLLLATVASVLAGRDAAVYLQGLEPSDQSNPRDELPEPVRTDPRVHLGAVPDQVRARCHQVLRLVQPAVLAAWPQADDLGAVTVPGLLTLTTTRGQARATERPEATTAAALGVRPLGPDSALEGIWGGWA</sequence>
<keyword evidence="6" id="KW-1185">Reference proteome</keyword>
<evidence type="ECO:0000313" key="5">
    <source>
        <dbReference type="EMBL" id="GMA21082.1"/>
    </source>
</evidence>
<evidence type="ECO:0000259" key="4">
    <source>
        <dbReference type="Pfam" id="PF02709"/>
    </source>
</evidence>
<dbReference type="Pfam" id="PF00535">
    <property type="entry name" value="Glycos_transf_2"/>
    <property type="match status" value="1"/>
</dbReference>
<dbReference type="RefSeq" id="WP_241441395.1">
    <property type="nucleotide sequence ID" value="NZ_BSUJ01000001.1"/>
</dbReference>
<gene>
    <name evidence="5" type="ORF">GCM10025862_31030</name>
</gene>
<name>A0ABQ6HSD1_9MICO</name>
<evidence type="ECO:0000256" key="1">
    <source>
        <dbReference type="ARBA" id="ARBA00022679"/>
    </source>
</evidence>
<dbReference type="PANTHER" id="PTHR43685:SF3">
    <property type="entry name" value="SLR2126 PROTEIN"/>
    <property type="match status" value="1"/>
</dbReference>
<protein>
    <recommendedName>
        <fullName evidence="7">Glycosyltransferase</fullName>
    </recommendedName>
</protein>
<feature type="compositionally biased region" description="Basic and acidic residues" evidence="2">
    <location>
        <begin position="322"/>
        <end position="335"/>
    </location>
</feature>
<feature type="domain" description="Glycosyltransferase 2-like" evidence="3">
    <location>
        <begin position="13"/>
        <end position="143"/>
    </location>
</feature>
<accession>A0ABQ6HSD1</accession>
<dbReference type="InterPro" id="IPR050834">
    <property type="entry name" value="Glycosyltransf_2"/>
</dbReference>
<feature type="domain" description="Galactosyltransferase C-terminal" evidence="4">
    <location>
        <begin position="180"/>
        <end position="231"/>
    </location>
</feature>
<evidence type="ECO:0000259" key="3">
    <source>
        <dbReference type="Pfam" id="PF00535"/>
    </source>
</evidence>
<evidence type="ECO:0008006" key="7">
    <source>
        <dbReference type="Google" id="ProtNLM"/>
    </source>
</evidence>
<comment type="caution">
    <text evidence="5">The sequence shown here is derived from an EMBL/GenBank/DDBJ whole genome shotgun (WGS) entry which is preliminary data.</text>
</comment>
<dbReference type="InterPro" id="IPR001173">
    <property type="entry name" value="Glyco_trans_2-like"/>
</dbReference>
<dbReference type="EMBL" id="BSUJ01000001">
    <property type="protein sequence ID" value="GMA21082.1"/>
    <property type="molecule type" value="Genomic_DNA"/>
</dbReference>
<evidence type="ECO:0000313" key="6">
    <source>
        <dbReference type="Proteomes" id="UP001157109"/>
    </source>
</evidence>
<dbReference type="Gene3D" id="3.90.550.10">
    <property type="entry name" value="Spore Coat Polysaccharide Biosynthesis Protein SpsA, Chain A"/>
    <property type="match status" value="1"/>
</dbReference>
<dbReference type="InterPro" id="IPR029044">
    <property type="entry name" value="Nucleotide-diphossugar_trans"/>
</dbReference>
<feature type="region of interest" description="Disordered" evidence="2">
    <location>
        <begin position="314"/>
        <end position="335"/>
    </location>
</feature>
<organism evidence="5 6">
    <name type="scientific">Arsenicicoccus piscis</name>
    <dbReference type="NCBI Taxonomy" id="673954"/>
    <lineage>
        <taxon>Bacteria</taxon>
        <taxon>Bacillati</taxon>
        <taxon>Actinomycetota</taxon>
        <taxon>Actinomycetes</taxon>
        <taxon>Micrococcales</taxon>
        <taxon>Intrasporangiaceae</taxon>
        <taxon>Arsenicicoccus</taxon>
    </lineage>
</organism>
<dbReference type="Proteomes" id="UP001157109">
    <property type="component" value="Unassembled WGS sequence"/>
</dbReference>
<dbReference type="InterPro" id="IPR027791">
    <property type="entry name" value="Galactosyl_T_C"/>
</dbReference>
<proteinExistence type="predicted"/>
<dbReference type="SUPFAM" id="SSF53448">
    <property type="entry name" value="Nucleotide-diphospho-sugar transferases"/>
    <property type="match status" value="1"/>
</dbReference>
<evidence type="ECO:0000256" key="2">
    <source>
        <dbReference type="SAM" id="MobiDB-lite"/>
    </source>
</evidence>
<reference evidence="6" key="1">
    <citation type="journal article" date="2019" name="Int. J. Syst. Evol. Microbiol.">
        <title>The Global Catalogue of Microorganisms (GCM) 10K type strain sequencing project: providing services to taxonomists for standard genome sequencing and annotation.</title>
        <authorList>
            <consortium name="The Broad Institute Genomics Platform"/>
            <consortium name="The Broad Institute Genome Sequencing Center for Infectious Disease"/>
            <person name="Wu L."/>
            <person name="Ma J."/>
        </authorList>
    </citation>
    <scope>NUCLEOTIDE SEQUENCE [LARGE SCALE GENOMIC DNA]</scope>
    <source>
        <strain evidence="6">NBRC 105830</strain>
    </source>
</reference>
<keyword evidence="1" id="KW-0808">Transferase</keyword>